<feature type="active site" evidence="5">
    <location>
        <position position="146"/>
    </location>
</feature>
<dbReference type="CDD" id="cd00044">
    <property type="entry name" value="CysPc"/>
    <property type="match status" value="1"/>
</dbReference>
<evidence type="ECO:0000256" key="2">
    <source>
        <dbReference type="ARBA" id="ARBA00022670"/>
    </source>
</evidence>
<dbReference type="OMA" id="RMFFDLA"/>
<proteinExistence type="inferred from homology"/>
<sequence length="489" mass="55550">MTTINLEEAIAEYGPEELDELEAIEPVNLDTANSPFANMLINMLEGGGRSMRAKVQSGEIDPSAQPYFENGKLYGQDFQALREEAVASGELFTDPEFPPDEKSLYFSESAPYSFEWMRPKELVDNPMLFEGGASRFDINQGELGDCWLLAALANLTLNKKLLYRVVPLDQSFTEDYAGIFHFQFWQYGEWIDVVIDDFLPTRGGKLMFMHSADENELWTALVEKAYAKLHGSYESLKGGSTGEAMVDFTGQIPLVRIRNPWGNEAEWNGAWSDGSPEWQYIPDDEKEILGINFEHDGEFWMSYKDFMKYFDQIEICNLTPDSLEDSEAFCDRPRWEVTSWEGVWLPDKSAGGCRNNLGSFASNPQYLVNVEDPDDSDDDDLCTIIISLMQKGRRALRDEGLDMLTIGFALYYVKDPGAISLPLDTDFFRYTRSAGRSKAFINMREVSQRFRVPPGAYAIVPSTFNPNEFGQFLLRVFSEKKSTCESINE</sequence>
<dbReference type="SMART" id="SM00720">
    <property type="entry name" value="calpain_III"/>
    <property type="match status" value="1"/>
</dbReference>
<dbReference type="InterPro" id="IPR036213">
    <property type="entry name" value="Calpain_III_sf"/>
</dbReference>
<evidence type="ECO:0000256" key="1">
    <source>
        <dbReference type="ARBA" id="ARBA00007623"/>
    </source>
</evidence>
<keyword evidence="9" id="KW-1185">Reference proteome</keyword>
<keyword evidence="2" id="KW-0645">Protease</keyword>
<dbReference type="InterPro" id="IPR001300">
    <property type="entry name" value="Peptidase_C2_calpain_cat"/>
</dbReference>
<evidence type="ECO:0000256" key="6">
    <source>
        <dbReference type="PROSITE-ProRule" id="PRU00239"/>
    </source>
</evidence>
<comment type="similarity">
    <text evidence="1">Belongs to the peptidase C2 family.</text>
</comment>
<protein>
    <recommendedName>
        <fullName evidence="7">Calpain catalytic domain-containing protein</fullName>
    </recommendedName>
</protein>
<dbReference type="InterPro" id="IPR033883">
    <property type="entry name" value="C2_III"/>
</dbReference>
<dbReference type="SUPFAM" id="SSF54001">
    <property type="entry name" value="Cysteine proteinases"/>
    <property type="match status" value="1"/>
</dbReference>
<dbReference type="InterPro" id="IPR000169">
    <property type="entry name" value="Pept_cys_AS"/>
</dbReference>
<dbReference type="FunFam" id="2.60.120.380:FF:000002">
    <property type="entry name" value="calpain-3 isoform X1"/>
    <property type="match status" value="1"/>
</dbReference>
<dbReference type="EMBL" id="VCGU01000009">
    <property type="protein sequence ID" value="TRY70816.1"/>
    <property type="molecule type" value="Genomic_DNA"/>
</dbReference>
<dbReference type="Pfam" id="PF00648">
    <property type="entry name" value="Peptidase_C2"/>
    <property type="match status" value="1"/>
</dbReference>
<dbReference type="GO" id="GO:0004198">
    <property type="term" value="F:calcium-dependent cysteine-type endopeptidase activity"/>
    <property type="evidence" value="ECO:0007669"/>
    <property type="project" value="InterPro"/>
</dbReference>
<evidence type="ECO:0000256" key="4">
    <source>
        <dbReference type="ARBA" id="ARBA00022807"/>
    </source>
</evidence>
<dbReference type="InterPro" id="IPR022684">
    <property type="entry name" value="Calpain_cysteine_protease"/>
</dbReference>
<dbReference type="InterPro" id="IPR022682">
    <property type="entry name" value="Calpain_domain_III"/>
</dbReference>
<dbReference type="PROSITE" id="PS00139">
    <property type="entry name" value="THIOL_PROTEASE_CYS"/>
    <property type="match status" value="1"/>
</dbReference>
<dbReference type="PANTHER" id="PTHR10183:SF427">
    <property type="entry name" value="CALPAIN-9-LIKE ISOFORM X1"/>
    <property type="match status" value="1"/>
</dbReference>
<dbReference type="Pfam" id="PF01067">
    <property type="entry name" value="Calpain_III"/>
    <property type="match status" value="1"/>
</dbReference>
<comment type="caution">
    <text evidence="6">Lacks conserved residue(s) required for the propagation of feature annotation.</text>
</comment>
<dbReference type="InterPro" id="IPR022683">
    <property type="entry name" value="Calpain_III"/>
</dbReference>
<name>A0A553NZE8_TIGCA</name>
<dbReference type="Gene3D" id="2.60.120.380">
    <property type="match status" value="1"/>
</dbReference>
<dbReference type="GO" id="GO:0006508">
    <property type="term" value="P:proteolysis"/>
    <property type="evidence" value="ECO:0007669"/>
    <property type="project" value="UniProtKB-KW"/>
</dbReference>
<feature type="active site" evidence="5">
    <location>
        <position position="259"/>
    </location>
</feature>
<dbReference type="Proteomes" id="UP000318571">
    <property type="component" value="Chromosome 9"/>
</dbReference>
<dbReference type="GO" id="GO:0005737">
    <property type="term" value="C:cytoplasm"/>
    <property type="evidence" value="ECO:0007669"/>
    <property type="project" value="TreeGrafter"/>
</dbReference>
<dbReference type="PANTHER" id="PTHR10183">
    <property type="entry name" value="CALPAIN"/>
    <property type="match status" value="1"/>
</dbReference>
<evidence type="ECO:0000313" key="9">
    <source>
        <dbReference type="Proteomes" id="UP000318571"/>
    </source>
</evidence>
<evidence type="ECO:0000256" key="5">
    <source>
        <dbReference type="PIRSR" id="PIRSR622684-1"/>
    </source>
</evidence>
<dbReference type="PROSITE" id="PS50203">
    <property type="entry name" value="CALPAIN_CAT"/>
    <property type="match status" value="1"/>
</dbReference>
<keyword evidence="4" id="KW-0788">Thiol protease</keyword>
<evidence type="ECO:0000313" key="8">
    <source>
        <dbReference type="EMBL" id="TRY70816.1"/>
    </source>
</evidence>
<reference evidence="8 9" key="1">
    <citation type="journal article" date="2018" name="Nat. Ecol. Evol.">
        <title>Genomic signatures of mitonuclear coevolution across populations of Tigriopus californicus.</title>
        <authorList>
            <person name="Barreto F.S."/>
            <person name="Watson E.T."/>
            <person name="Lima T.G."/>
            <person name="Willett C.S."/>
            <person name="Edmands S."/>
            <person name="Li W."/>
            <person name="Burton R.S."/>
        </authorList>
    </citation>
    <scope>NUCLEOTIDE SEQUENCE [LARGE SCALE GENOMIC DNA]</scope>
    <source>
        <strain evidence="8 9">San Diego</strain>
    </source>
</reference>
<dbReference type="FunFam" id="3.90.70.10:FF:000114">
    <property type="entry name" value="Calpain a"/>
    <property type="match status" value="1"/>
</dbReference>
<dbReference type="CDD" id="cd00214">
    <property type="entry name" value="Calpain_III"/>
    <property type="match status" value="1"/>
</dbReference>
<comment type="caution">
    <text evidence="8">The sequence shown here is derived from an EMBL/GenBank/DDBJ whole genome shotgun (WGS) entry which is preliminary data.</text>
</comment>
<dbReference type="PRINTS" id="PR00704">
    <property type="entry name" value="CALPAIN"/>
</dbReference>
<dbReference type="InterPro" id="IPR038765">
    <property type="entry name" value="Papain-like_cys_pep_sf"/>
</dbReference>
<feature type="domain" description="Calpain catalytic" evidence="7">
    <location>
        <begin position="91"/>
        <end position="319"/>
    </location>
</feature>
<dbReference type="STRING" id="6832.A0A553NZE8"/>
<organism evidence="8 9">
    <name type="scientific">Tigriopus californicus</name>
    <name type="common">Marine copepod</name>
    <dbReference type="NCBI Taxonomy" id="6832"/>
    <lineage>
        <taxon>Eukaryota</taxon>
        <taxon>Metazoa</taxon>
        <taxon>Ecdysozoa</taxon>
        <taxon>Arthropoda</taxon>
        <taxon>Crustacea</taxon>
        <taxon>Multicrustacea</taxon>
        <taxon>Hexanauplia</taxon>
        <taxon>Copepoda</taxon>
        <taxon>Harpacticoida</taxon>
        <taxon>Harpacticidae</taxon>
        <taxon>Tigriopus</taxon>
    </lineage>
</organism>
<gene>
    <name evidence="8" type="ORF">TCAL_10003</name>
</gene>
<evidence type="ECO:0000259" key="7">
    <source>
        <dbReference type="PROSITE" id="PS50203"/>
    </source>
</evidence>
<dbReference type="AlphaFoldDB" id="A0A553NZE8"/>
<dbReference type="SUPFAM" id="SSF49758">
    <property type="entry name" value="Calpain large subunit, middle domain (domain III)"/>
    <property type="match status" value="1"/>
</dbReference>
<accession>A0A553NZE8</accession>
<dbReference type="Gene3D" id="3.90.70.10">
    <property type="entry name" value="Cysteine proteinases"/>
    <property type="match status" value="1"/>
</dbReference>
<dbReference type="SMART" id="SM00230">
    <property type="entry name" value="CysPc"/>
    <property type="match status" value="1"/>
</dbReference>
<evidence type="ECO:0000256" key="3">
    <source>
        <dbReference type="ARBA" id="ARBA00022801"/>
    </source>
</evidence>
<keyword evidence="3" id="KW-0378">Hydrolase</keyword>